<comment type="subcellular location">
    <subcellularLocation>
        <location evidence="1">Cytoplasm</location>
        <location evidence="1">Cytoskeleton</location>
        <location evidence="1">Flagellum axoneme</location>
    </subcellularLocation>
</comment>
<evidence type="ECO:0000256" key="7">
    <source>
        <dbReference type="ARBA" id="ARBA00035003"/>
    </source>
</evidence>
<evidence type="ECO:0000313" key="10">
    <source>
        <dbReference type="EMBL" id="VVC29818.1"/>
    </source>
</evidence>
<dbReference type="Proteomes" id="UP000325440">
    <property type="component" value="Unassembled WGS sequence"/>
</dbReference>
<keyword evidence="4" id="KW-0969">Cilium</keyword>
<protein>
    <submittedName>
        <fullName evidence="10">Uncharacterized protein</fullName>
    </submittedName>
</protein>
<dbReference type="EMBL" id="CABPRJ010000499">
    <property type="protein sequence ID" value="VVC29818.1"/>
    <property type="molecule type" value="Genomic_DNA"/>
</dbReference>
<comment type="function">
    <text evidence="7">Microtubule inner protein (MIP) part of the dynein-decorated doublet microtubules (DMTs) in cilia axoneme, which is required for motile cilia beating.</text>
</comment>
<evidence type="ECO:0000256" key="5">
    <source>
        <dbReference type="ARBA" id="ARBA00023212"/>
    </source>
</evidence>
<proteinExistence type="predicted"/>
<keyword evidence="3" id="KW-0282">Flagellum</keyword>
<dbReference type="GO" id="GO:0030317">
    <property type="term" value="P:flagellated sperm motility"/>
    <property type="evidence" value="ECO:0007669"/>
    <property type="project" value="InterPro"/>
</dbReference>
<name>A0A5E4MC35_9HEMI</name>
<dbReference type="AlphaFoldDB" id="A0A5E4MC35"/>
<sequence>MYNNRVLLGNWYEDRIGKFALQKDGNTDSTYQSDYRVIEGLSAQDNRALLWKLRDNAVGLPVESFREHGAHNVYKNNLSSTYNLNCAIAYHSPSPRSYRGATGLWEPERNLLANYGPGPSKMVENKRRKWNSENSTSPITEYQCSYSKTN</sequence>
<dbReference type="Pfam" id="PF22595">
    <property type="entry name" value="CFAP107"/>
    <property type="match status" value="1"/>
</dbReference>
<keyword evidence="5" id="KW-0206">Cytoskeleton</keyword>
<dbReference type="GO" id="GO:0005879">
    <property type="term" value="C:axonemal microtubule"/>
    <property type="evidence" value="ECO:0007669"/>
    <property type="project" value="TreeGrafter"/>
</dbReference>
<evidence type="ECO:0000256" key="2">
    <source>
        <dbReference type="ARBA" id="ARBA00022490"/>
    </source>
</evidence>
<dbReference type="PANTHER" id="PTHR31180">
    <property type="entry name" value="CILIA- AND FLAGELLA-ASSOCIATED PROTEIN 107-RELATED"/>
    <property type="match status" value="1"/>
</dbReference>
<evidence type="ECO:0000256" key="8">
    <source>
        <dbReference type="ARBA" id="ARBA00046435"/>
    </source>
</evidence>
<keyword evidence="6" id="KW-0966">Cell projection</keyword>
<evidence type="ECO:0000313" key="11">
    <source>
        <dbReference type="Proteomes" id="UP000325440"/>
    </source>
</evidence>
<evidence type="ECO:0000256" key="4">
    <source>
        <dbReference type="ARBA" id="ARBA00023069"/>
    </source>
</evidence>
<evidence type="ECO:0000256" key="6">
    <source>
        <dbReference type="ARBA" id="ARBA00023273"/>
    </source>
</evidence>
<dbReference type="OrthoDB" id="8185227at2759"/>
<dbReference type="InterPro" id="IPR054709">
    <property type="entry name" value="CFAP107"/>
</dbReference>
<comment type="subunit">
    <text evidence="8">Microtubule inner protein component of sperm flagellar doublet microtubules.</text>
</comment>
<evidence type="ECO:0000256" key="3">
    <source>
        <dbReference type="ARBA" id="ARBA00022846"/>
    </source>
</evidence>
<evidence type="ECO:0000256" key="9">
    <source>
        <dbReference type="SAM" id="MobiDB-lite"/>
    </source>
</evidence>
<keyword evidence="11" id="KW-1185">Reference proteome</keyword>
<feature type="compositionally biased region" description="Polar residues" evidence="9">
    <location>
        <begin position="132"/>
        <end position="150"/>
    </location>
</feature>
<gene>
    <name evidence="10" type="ORF">CINCED_3A006064</name>
</gene>
<reference evidence="10 11" key="1">
    <citation type="submission" date="2019-08" db="EMBL/GenBank/DDBJ databases">
        <authorList>
            <person name="Alioto T."/>
            <person name="Alioto T."/>
            <person name="Gomez Garrido J."/>
        </authorList>
    </citation>
    <scope>NUCLEOTIDE SEQUENCE [LARGE SCALE GENOMIC DNA]</scope>
</reference>
<dbReference type="InterPro" id="IPR037662">
    <property type="entry name" value="CFAP68/107"/>
</dbReference>
<feature type="region of interest" description="Disordered" evidence="9">
    <location>
        <begin position="115"/>
        <end position="150"/>
    </location>
</feature>
<dbReference type="PANTHER" id="PTHR31180:SF2">
    <property type="entry name" value="CILIA- AND FLAGELLA-ASSOCIATED PROTEIN 107"/>
    <property type="match status" value="1"/>
</dbReference>
<keyword evidence="2" id="KW-0963">Cytoplasm</keyword>
<accession>A0A5E4MC35</accession>
<evidence type="ECO:0000256" key="1">
    <source>
        <dbReference type="ARBA" id="ARBA00004611"/>
    </source>
</evidence>
<organism evidence="10 11">
    <name type="scientific">Cinara cedri</name>
    <dbReference type="NCBI Taxonomy" id="506608"/>
    <lineage>
        <taxon>Eukaryota</taxon>
        <taxon>Metazoa</taxon>
        <taxon>Ecdysozoa</taxon>
        <taxon>Arthropoda</taxon>
        <taxon>Hexapoda</taxon>
        <taxon>Insecta</taxon>
        <taxon>Pterygota</taxon>
        <taxon>Neoptera</taxon>
        <taxon>Paraneoptera</taxon>
        <taxon>Hemiptera</taxon>
        <taxon>Sternorrhyncha</taxon>
        <taxon>Aphidomorpha</taxon>
        <taxon>Aphidoidea</taxon>
        <taxon>Aphididae</taxon>
        <taxon>Lachninae</taxon>
        <taxon>Cinara</taxon>
    </lineage>
</organism>